<name>A0A0J1IKQ2_NIACI</name>
<accession>A0A0J1IKQ2</accession>
<protein>
    <submittedName>
        <fullName evidence="1">Uncharacterized protein</fullName>
    </submittedName>
</protein>
<sequence>MGNYKQVQKSLEVVLFIIEEALNLIENNDYKDISEAGFNLFRKDSKDFKLWDFWFAVMRGKSNKRECSKVRLLALSSFSWFIFNSVIRKHKLWITYHFT</sequence>
<dbReference type="Proteomes" id="UP000036045">
    <property type="component" value="Unassembled WGS sequence"/>
</dbReference>
<comment type="caution">
    <text evidence="1">The sequence shown here is derived from an EMBL/GenBank/DDBJ whole genome shotgun (WGS) entry which is preliminary data.</text>
</comment>
<reference evidence="1 2" key="1">
    <citation type="submission" date="2015-05" db="EMBL/GenBank/DDBJ databases">
        <title>Whole genome sequence and identification of bacterial endophytes from Costus igneus.</title>
        <authorList>
            <person name="Lee Y.P."/>
            <person name="Gan H.M."/>
            <person name="Eng W."/>
            <person name="Wheatley M.S."/>
            <person name="Caraballo A."/>
            <person name="Polter S."/>
            <person name="Savka M.A."/>
            <person name="Hudson A.O."/>
        </authorList>
    </citation>
    <scope>NUCLEOTIDE SEQUENCE [LARGE SCALE GENOMIC DNA]</scope>
    <source>
        <strain evidence="1 2">RIT379</strain>
    </source>
</reference>
<dbReference type="RefSeq" id="WP_047941981.1">
    <property type="nucleotide sequence ID" value="NZ_JARMTU010000053.1"/>
</dbReference>
<keyword evidence="2" id="KW-1185">Reference proteome</keyword>
<evidence type="ECO:0000313" key="1">
    <source>
        <dbReference type="EMBL" id="KLV26534.1"/>
    </source>
</evidence>
<proteinExistence type="predicted"/>
<organism evidence="1 2">
    <name type="scientific">Niallia circulans</name>
    <name type="common">Bacillus circulans</name>
    <dbReference type="NCBI Taxonomy" id="1397"/>
    <lineage>
        <taxon>Bacteria</taxon>
        <taxon>Bacillati</taxon>
        <taxon>Bacillota</taxon>
        <taxon>Bacilli</taxon>
        <taxon>Bacillales</taxon>
        <taxon>Bacillaceae</taxon>
        <taxon>Niallia</taxon>
    </lineage>
</organism>
<evidence type="ECO:0000313" key="2">
    <source>
        <dbReference type="Proteomes" id="UP000036045"/>
    </source>
</evidence>
<dbReference type="EMBL" id="LDPH01000008">
    <property type="protein sequence ID" value="KLV26534.1"/>
    <property type="molecule type" value="Genomic_DNA"/>
</dbReference>
<gene>
    <name evidence="1" type="ORF">ABW02_10535</name>
</gene>
<dbReference type="AlphaFoldDB" id="A0A0J1IKQ2"/>